<organism evidence="1 2">
    <name type="scientific">Vibrio maritimus</name>
    <dbReference type="NCBI Taxonomy" id="990268"/>
    <lineage>
        <taxon>Bacteria</taxon>
        <taxon>Pseudomonadati</taxon>
        <taxon>Pseudomonadota</taxon>
        <taxon>Gammaproteobacteria</taxon>
        <taxon>Vibrionales</taxon>
        <taxon>Vibrionaceae</taxon>
        <taxon>Vibrio</taxon>
    </lineage>
</organism>
<reference evidence="1 2" key="1">
    <citation type="submission" date="2014-09" db="EMBL/GenBank/DDBJ databases">
        <title>Vibrio maritimus JCM 19235. (C45) whole genome shotgun sequence.</title>
        <authorList>
            <person name="Sawabe T."/>
            <person name="Meirelles P."/>
            <person name="Nakanishi M."/>
            <person name="Sayaka M."/>
            <person name="Hattori M."/>
            <person name="Ohkuma M."/>
        </authorList>
    </citation>
    <scope>NUCLEOTIDE SEQUENCE [LARGE SCALE GENOMIC DNA]</scope>
    <source>
        <strain evidence="2">JCM19235</strain>
    </source>
</reference>
<sequence>MLGESNPHKLLSMPRQLFCEWVAYLQVKEGSFKPQKTAEEVQEEQFKSCARILGG</sequence>
<proteinExistence type="predicted"/>
<comment type="caution">
    <text evidence="1">The sequence shown here is derived from an EMBL/GenBank/DDBJ whole genome shotgun (WGS) entry which is preliminary data.</text>
</comment>
<gene>
    <name evidence="1" type="ORF">JCM19235_1955</name>
</gene>
<dbReference type="EMBL" id="BBMR01000003">
    <property type="protein sequence ID" value="GAL18532.1"/>
    <property type="molecule type" value="Genomic_DNA"/>
</dbReference>
<evidence type="ECO:0000313" key="1">
    <source>
        <dbReference type="EMBL" id="GAL18532.1"/>
    </source>
</evidence>
<accession>A0A090SGE6</accession>
<dbReference type="STRING" id="990268.JCM19235_1955"/>
<dbReference type="AlphaFoldDB" id="A0A090SGE6"/>
<evidence type="ECO:0000313" key="2">
    <source>
        <dbReference type="Proteomes" id="UP000029228"/>
    </source>
</evidence>
<keyword evidence="2" id="KW-1185">Reference proteome</keyword>
<protein>
    <submittedName>
        <fullName evidence="1">Uncharacterized protein</fullName>
    </submittedName>
</protein>
<dbReference type="Proteomes" id="UP000029228">
    <property type="component" value="Unassembled WGS sequence"/>
</dbReference>
<name>A0A090SGE6_9VIBR</name>